<gene>
    <name evidence="3" type="primary">ND6</name>
</gene>
<comment type="subcellular location">
    <subcellularLocation>
        <location evidence="2">Mitochondrion membrane</location>
        <topology evidence="2">Multi-pass membrane protein</topology>
    </subcellularLocation>
</comment>
<dbReference type="GO" id="GO:0031966">
    <property type="term" value="C:mitochondrial membrane"/>
    <property type="evidence" value="ECO:0007669"/>
    <property type="project" value="UniProtKB-SubCell"/>
</dbReference>
<keyword evidence="2" id="KW-0812">Transmembrane</keyword>
<dbReference type="Gene3D" id="1.20.120.1200">
    <property type="entry name" value="NADH-ubiquinone/plastoquinone oxidoreductase chain 6, subunit NuoJ"/>
    <property type="match status" value="1"/>
</dbReference>
<dbReference type="GO" id="GO:0008137">
    <property type="term" value="F:NADH dehydrogenase (ubiquinone) activity"/>
    <property type="evidence" value="ECO:0007669"/>
    <property type="project" value="UniProtKB-UniRule"/>
</dbReference>
<geneLocation type="mitochondrion" evidence="3"/>
<protein>
    <recommendedName>
        <fullName evidence="1 2">NADH-ubiquinone oxidoreductase chain 6</fullName>
        <ecNumber evidence="2">7.1.1.2</ecNumber>
    </recommendedName>
</protein>
<name>A0A6C0FFK2_9ECHI</name>
<keyword evidence="2" id="KW-0249">Electron transport</keyword>
<reference evidence="3" key="1">
    <citation type="journal article" date="2019" name="Mar. Biol. Res.">
        <title>Mitochondrial gene rearrangement and phylogenetic relationships in the Amphilepidida and Ophiacanthida (Echinodermata, Ophiuroidea).</title>
        <authorList>
            <person name="Lee T."/>
            <person name="Bae Y.J."/>
            <person name="Shin S."/>
        </authorList>
    </citation>
    <scope>NUCLEOTIDE SEQUENCE</scope>
</reference>
<comment type="similarity">
    <text evidence="2">Belongs to the complex I subunit 6 family.</text>
</comment>
<dbReference type="CTD" id="4541"/>
<dbReference type="EC" id="7.1.1.2" evidence="2"/>
<dbReference type="EMBL" id="MK343092">
    <property type="protein sequence ID" value="QHT54191.1"/>
    <property type="molecule type" value="Genomic_DNA"/>
</dbReference>
<feature type="transmembrane region" description="Helical" evidence="2">
    <location>
        <begin position="7"/>
        <end position="35"/>
    </location>
</feature>
<keyword evidence="2" id="KW-0472">Membrane</keyword>
<keyword evidence="2" id="KW-0520">NAD</keyword>
<sequence>MLVQFVLAGIVLGSMVIIFSVSPYFGIFGVLLQAISLAILLCYFNHSLVALLLVIVYIGGMMVVFLFSTILCAEPYPRIENFNILLCFFGVFGLVFSWIWDWLPQGFFKQMSVVGLGTESGYSDLFYRHWVFTCFIGIVLLVALAVVLVLGFAHKGGTLRKL</sequence>
<accession>A0A6C0FFK2</accession>
<dbReference type="InterPro" id="IPR042106">
    <property type="entry name" value="Nuo/plastoQ_OxRdtase_6_NuoJ"/>
</dbReference>
<dbReference type="Pfam" id="PF00499">
    <property type="entry name" value="Oxidored_q3"/>
    <property type="match status" value="1"/>
</dbReference>
<feature type="transmembrane region" description="Helical" evidence="2">
    <location>
        <begin position="82"/>
        <end position="100"/>
    </location>
</feature>
<proteinExistence type="inferred from homology"/>
<organism evidence="3">
    <name type="scientific">Ophiomastix mixta</name>
    <dbReference type="NCBI Taxonomy" id="2705303"/>
    <lineage>
        <taxon>Eukaryota</taxon>
        <taxon>Metazoa</taxon>
        <taxon>Echinodermata</taxon>
        <taxon>Eleutherozoa</taxon>
        <taxon>Asterozoa</taxon>
        <taxon>Ophiuroidea</taxon>
        <taxon>Myophiuroidea</taxon>
        <taxon>Metophiurida</taxon>
        <taxon>Ophintegrida</taxon>
        <taxon>Amphilepidida</taxon>
        <taxon>Ophiurina</taxon>
        <taxon>Gnathophiurina</taxon>
        <taxon>Ophiactoidea</taxon>
        <taxon>Ophiocomidae</taxon>
        <taxon>Ophiomastix</taxon>
    </lineage>
</organism>
<keyword evidence="2" id="KW-0830">Ubiquinone</keyword>
<dbReference type="GeneID" id="43964884"/>
<evidence type="ECO:0000313" key="3">
    <source>
        <dbReference type="EMBL" id="QHT54191.1"/>
    </source>
</evidence>
<feature type="transmembrane region" description="Helical" evidence="2">
    <location>
        <begin position="130"/>
        <end position="153"/>
    </location>
</feature>
<keyword evidence="2" id="KW-1278">Translocase</keyword>
<keyword evidence="2" id="KW-0679">Respiratory chain</keyword>
<evidence type="ECO:0000256" key="2">
    <source>
        <dbReference type="RuleBase" id="RU004430"/>
    </source>
</evidence>
<dbReference type="InterPro" id="IPR001457">
    <property type="entry name" value="NADH_UbQ/plastoQ_OxRdtase_su6"/>
</dbReference>
<keyword evidence="2" id="KW-1133">Transmembrane helix</keyword>
<dbReference type="RefSeq" id="YP_009730148.1">
    <property type="nucleotide sequence ID" value="NC_045937.1"/>
</dbReference>
<keyword evidence="2 3" id="KW-0496">Mitochondrion</keyword>
<feature type="transmembrane region" description="Helical" evidence="2">
    <location>
        <begin position="47"/>
        <end position="70"/>
    </location>
</feature>
<evidence type="ECO:0000256" key="1">
    <source>
        <dbReference type="ARBA" id="ARBA00021095"/>
    </source>
</evidence>
<keyword evidence="2" id="KW-0813">Transport</keyword>
<comment type="function">
    <text evidence="2">Core subunit of the mitochondrial membrane respiratory chain NADH dehydrogenase (Complex I) which catalyzes electron transfer from NADH through the respiratory chain, using ubiquinone as an electron acceptor. Essential for the catalytic activity and assembly of complex I.</text>
</comment>
<comment type="catalytic activity">
    <reaction evidence="2">
        <text>a ubiquinone + NADH + 5 H(+)(in) = a ubiquinol + NAD(+) + 4 H(+)(out)</text>
        <dbReference type="Rhea" id="RHEA:29091"/>
        <dbReference type="Rhea" id="RHEA-COMP:9565"/>
        <dbReference type="Rhea" id="RHEA-COMP:9566"/>
        <dbReference type="ChEBI" id="CHEBI:15378"/>
        <dbReference type="ChEBI" id="CHEBI:16389"/>
        <dbReference type="ChEBI" id="CHEBI:17976"/>
        <dbReference type="ChEBI" id="CHEBI:57540"/>
        <dbReference type="ChEBI" id="CHEBI:57945"/>
        <dbReference type="EC" id="7.1.1.2"/>
    </reaction>
</comment>
<dbReference type="AlphaFoldDB" id="A0A6C0FFK2"/>